<dbReference type="EMBL" id="JAPWTK010001328">
    <property type="protein sequence ID" value="KAJ8932981.1"/>
    <property type="molecule type" value="Genomic_DNA"/>
</dbReference>
<reference evidence="3" key="1">
    <citation type="journal article" date="2023" name="Insect Mol. Biol.">
        <title>Genome sequencing provides insights into the evolution of gene families encoding plant cell wall-degrading enzymes in longhorned beetles.</title>
        <authorList>
            <person name="Shin N.R."/>
            <person name="Okamura Y."/>
            <person name="Kirsch R."/>
            <person name="Pauchet Y."/>
        </authorList>
    </citation>
    <scope>NUCLEOTIDE SEQUENCE</scope>
    <source>
        <strain evidence="3">AMC_N1</strain>
    </source>
</reference>
<evidence type="ECO:0000256" key="1">
    <source>
        <dbReference type="SAM" id="Phobius"/>
    </source>
</evidence>
<dbReference type="Pfam" id="PF13843">
    <property type="entry name" value="DDE_Tnp_1_7"/>
    <property type="match status" value="1"/>
</dbReference>
<gene>
    <name evidence="3" type="ORF">NQ318_011198</name>
</gene>
<keyword evidence="1" id="KW-0812">Transmembrane</keyword>
<dbReference type="InterPro" id="IPR029526">
    <property type="entry name" value="PGBD"/>
</dbReference>
<evidence type="ECO:0000259" key="2">
    <source>
        <dbReference type="Pfam" id="PF13843"/>
    </source>
</evidence>
<comment type="caution">
    <text evidence="3">The sequence shown here is derived from an EMBL/GenBank/DDBJ whole genome shotgun (WGS) entry which is preliminary data.</text>
</comment>
<accession>A0AAV8X4U6</accession>
<keyword evidence="4" id="KW-1185">Reference proteome</keyword>
<proteinExistence type="predicted"/>
<sequence length="164" mass="19277">MQNTNMLPLSKIFMGGGDLMLLTYFIRTGRKYSFFFEKCVFEFLHFNKYVIQDTNICEIKALIGLLYLARFYRSSRLNLDDLWVTDGTGIDLFWKTMSLQRLLCCLRFDNIENREERKEVDKLAAIRAVFKMFIQNSQNADIPGAYLTIDEKLESFRGRCVLGF</sequence>
<dbReference type="AlphaFoldDB" id="A0AAV8X4U6"/>
<organism evidence="3 4">
    <name type="scientific">Aromia moschata</name>
    <dbReference type="NCBI Taxonomy" id="1265417"/>
    <lineage>
        <taxon>Eukaryota</taxon>
        <taxon>Metazoa</taxon>
        <taxon>Ecdysozoa</taxon>
        <taxon>Arthropoda</taxon>
        <taxon>Hexapoda</taxon>
        <taxon>Insecta</taxon>
        <taxon>Pterygota</taxon>
        <taxon>Neoptera</taxon>
        <taxon>Endopterygota</taxon>
        <taxon>Coleoptera</taxon>
        <taxon>Polyphaga</taxon>
        <taxon>Cucujiformia</taxon>
        <taxon>Chrysomeloidea</taxon>
        <taxon>Cerambycidae</taxon>
        <taxon>Cerambycinae</taxon>
        <taxon>Callichromatini</taxon>
        <taxon>Aromia</taxon>
    </lineage>
</organism>
<keyword evidence="1" id="KW-0472">Membrane</keyword>
<evidence type="ECO:0000313" key="3">
    <source>
        <dbReference type="EMBL" id="KAJ8932981.1"/>
    </source>
</evidence>
<name>A0AAV8X4U6_9CUCU</name>
<feature type="domain" description="PiggyBac transposable element-derived protein" evidence="2">
    <location>
        <begin position="51"/>
        <end position="160"/>
    </location>
</feature>
<evidence type="ECO:0000313" key="4">
    <source>
        <dbReference type="Proteomes" id="UP001162162"/>
    </source>
</evidence>
<dbReference type="Proteomes" id="UP001162162">
    <property type="component" value="Unassembled WGS sequence"/>
</dbReference>
<feature type="transmembrane region" description="Helical" evidence="1">
    <location>
        <begin position="6"/>
        <end position="26"/>
    </location>
</feature>
<keyword evidence="1" id="KW-1133">Transmembrane helix</keyword>
<protein>
    <recommendedName>
        <fullName evidence="2">PiggyBac transposable element-derived protein domain-containing protein</fullName>
    </recommendedName>
</protein>